<evidence type="ECO:0000256" key="8">
    <source>
        <dbReference type="ARBA" id="ARBA00048617"/>
    </source>
</evidence>
<evidence type="ECO:0000313" key="11">
    <source>
        <dbReference type="EMBL" id="MEO3691230.1"/>
    </source>
</evidence>
<comment type="similarity">
    <text evidence="2 9">Belongs to the uroporphyrinogen-III synthase family.</text>
</comment>
<organism evidence="11 12">
    <name type="scientific">Roseateles paludis</name>
    <dbReference type="NCBI Taxonomy" id="3145238"/>
    <lineage>
        <taxon>Bacteria</taxon>
        <taxon>Pseudomonadati</taxon>
        <taxon>Pseudomonadota</taxon>
        <taxon>Betaproteobacteria</taxon>
        <taxon>Burkholderiales</taxon>
        <taxon>Sphaerotilaceae</taxon>
        <taxon>Roseateles</taxon>
    </lineage>
</organism>
<evidence type="ECO:0000256" key="2">
    <source>
        <dbReference type="ARBA" id="ARBA00008133"/>
    </source>
</evidence>
<keyword evidence="12" id="KW-1185">Reference proteome</keyword>
<evidence type="ECO:0000256" key="4">
    <source>
        <dbReference type="ARBA" id="ARBA00023239"/>
    </source>
</evidence>
<comment type="function">
    <text evidence="6 9">Catalyzes cyclization of the linear tetrapyrrole, hydroxymethylbilane, to the macrocyclic uroporphyrinogen III.</text>
</comment>
<dbReference type="InterPro" id="IPR003754">
    <property type="entry name" value="4pyrrol_synth_uPrphyn_synth"/>
</dbReference>
<evidence type="ECO:0000256" key="5">
    <source>
        <dbReference type="ARBA" id="ARBA00023244"/>
    </source>
</evidence>
<proteinExistence type="inferred from homology"/>
<evidence type="ECO:0000313" key="12">
    <source>
        <dbReference type="Proteomes" id="UP001495147"/>
    </source>
</evidence>
<dbReference type="CDD" id="cd06578">
    <property type="entry name" value="HemD"/>
    <property type="match status" value="1"/>
</dbReference>
<evidence type="ECO:0000256" key="7">
    <source>
        <dbReference type="ARBA" id="ARBA00040167"/>
    </source>
</evidence>
<evidence type="ECO:0000256" key="9">
    <source>
        <dbReference type="RuleBase" id="RU366031"/>
    </source>
</evidence>
<dbReference type="Gene3D" id="3.40.50.10090">
    <property type="match status" value="2"/>
</dbReference>
<comment type="catalytic activity">
    <reaction evidence="8 9">
        <text>hydroxymethylbilane = uroporphyrinogen III + H2O</text>
        <dbReference type="Rhea" id="RHEA:18965"/>
        <dbReference type="ChEBI" id="CHEBI:15377"/>
        <dbReference type="ChEBI" id="CHEBI:57308"/>
        <dbReference type="ChEBI" id="CHEBI:57845"/>
        <dbReference type="EC" id="4.2.1.75"/>
    </reaction>
</comment>
<dbReference type="RefSeq" id="WP_347704072.1">
    <property type="nucleotide sequence ID" value="NZ_JBDPZD010000002.1"/>
</dbReference>
<dbReference type="InterPro" id="IPR036108">
    <property type="entry name" value="4pyrrol_syn_uPrphyn_synt_sf"/>
</dbReference>
<keyword evidence="4 9" id="KW-0456">Lyase</keyword>
<protein>
    <recommendedName>
        <fullName evidence="7 9">Uroporphyrinogen-III synthase</fullName>
        <ecNumber evidence="3 9">4.2.1.75</ecNumber>
    </recommendedName>
</protein>
<sequence length="253" mass="26899">MRRLLLTRPRAQAADWAQRLAALGAEVESLPLIEIEAATAAARDAAWARLQHGAALAVFVSPNAVRHTFAGREPASWPAGLRAACVGPGTAQALLDAGLAPDQVLTPDADAAHLDSEHLWPRLAAEAWAGRRVVFLRGDGGREWLADHLRAAGAQVEAHAVYHRRSPVLSAAESELLARVRAAPGQWAWLFTSSESLTHLQALLPTVELSAHAALATHPRIADACRTAGFLNVVLTRPSAESIVQALTQSPPL</sequence>
<dbReference type="SUPFAM" id="SSF69618">
    <property type="entry name" value="HemD-like"/>
    <property type="match status" value="1"/>
</dbReference>
<name>A0ABV0G0I8_9BURK</name>
<dbReference type="EC" id="4.2.1.75" evidence="3 9"/>
<keyword evidence="5 9" id="KW-0627">Porphyrin biosynthesis</keyword>
<evidence type="ECO:0000256" key="3">
    <source>
        <dbReference type="ARBA" id="ARBA00013109"/>
    </source>
</evidence>
<dbReference type="GO" id="GO:0004852">
    <property type="term" value="F:uroporphyrinogen-III synthase activity"/>
    <property type="evidence" value="ECO:0007669"/>
    <property type="project" value="UniProtKB-EC"/>
</dbReference>
<gene>
    <name evidence="11" type="ORF">ABDJ85_07095</name>
</gene>
<dbReference type="PANTHER" id="PTHR38042:SF1">
    <property type="entry name" value="UROPORPHYRINOGEN-III SYNTHASE, CHLOROPLASTIC"/>
    <property type="match status" value="1"/>
</dbReference>
<feature type="domain" description="Tetrapyrrole biosynthesis uroporphyrinogen III synthase" evidence="10">
    <location>
        <begin position="15"/>
        <end position="245"/>
    </location>
</feature>
<evidence type="ECO:0000256" key="1">
    <source>
        <dbReference type="ARBA" id="ARBA00004772"/>
    </source>
</evidence>
<comment type="caution">
    <text evidence="11">The sequence shown here is derived from an EMBL/GenBank/DDBJ whole genome shotgun (WGS) entry which is preliminary data.</text>
</comment>
<dbReference type="Pfam" id="PF02602">
    <property type="entry name" value="HEM4"/>
    <property type="match status" value="1"/>
</dbReference>
<evidence type="ECO:0000256" key="6">
    <source>
        <dbReference type="ARBA" id="ARBA00037589"/>
    </source>
</evidence>
<evidence type="ECO:0000259" key="10">
    <source>
        <dbReference type="Pfam" id="PF02602"/>
    </source>
</evidence>
<dbReference type="Proteomes" id="UP001495147">
    <property type="component" value="Unassembled WGS sequence"/>
</dbReference>
<accession>A0ABV0G0I8</accession>
<reference evidence="11 12" key="1">
    <citation type="submission" date="2024-05" db="EMBL/GenBank/DDBJ databases">
        <title>Roseateles sp. DJS-2-20 16S ribosomal RNA gene Genome sequencing and assembly.</title>
        <authorList>
            <person name="Woo H."/>
        </authorList>
    </citation>
    <scope>NUCLEOTIDE SEQUENCE [LARGE SCALE GENOMIC DNA]</scope>
    <source>
        <strain evidence="11 12">DJS-2-20</strain>
    </source>
</reference>
<comment type="pathway">
    <text evidence="1 9">Porphyrin-containing compound metabolism; protoporphyrin-IX biosynthesis; coproporphyrinogen-III from 5-aminolevulinate: step 3/4.</text>
</comment>
<dbReference type="EMBL" id="JBDPZD010000002">
    <property type="protein sequence ID" value="MEO3691230.1"/>
    <property type="molecule type" value="Genomic_DNA"/>
</dbReference>
<dbReference type="InterPro" id="IPR039793">
    <property type="entry name" value="UROS/Hem4"/>
</dbReference>
<dbReference type="PANTHER" id="PTHR38042">
    <property type="entry name" value="UROPORPHYRINOGEN-III SYNTHASE, CHLOROPLASTIC"/>
    <property type="match status" value="1"/>
</dbReference>